<evidence type="ECO:0000256" key="1">
    <source>
        <dbReference type="SAM" id="MobiDB-lite"/>
    </source>
</evidence>
<keyword evidence="3" id="KW-1185">Reference proteome</keyword>
<proteinExistence type="predicted"/>
<dbReference type="AlphaFoldDB" id="A0A7W4WBE9"/>
<organism evidence="2 3">
    <name type="scientific">Microbulbifer rhizosphaerae</name>
    <dbReference type="NCBI Taxonomy" id="1562603"/>
    <lineage>
        <taxon>Bacteria</taxon>
        <taxon>Pseudomonadati</taxon>
        <taxon>Pseudomonadota</taxon>
        <taxon>Gammaproteobacteria</taxon>
        <taxon>Cellvibrionales</taxon>
        <taxon>Microbulbiferaceae</taxon>
        <taxon>Microbulbifer</taxon>
    </lineage>
</organism>
<gene>
    <name evidence="2" type="ORF">FHS09_001992</name>
</gene>
<reference evidence="2 3" key="1">
    <citation type="submission" date="2020-08" db="EMBL/GenBank/DDBJ databases">
        <title>Genomic Encyclopedia of Type Strains, Phase III (KMG-III): the genomes of soil and plant-associated and newly described type strains.</title>
        <authorList>
            <person name="Whitman W."/>
        </authorList>
    </citation>
    <scope>NUCLEOTIDE SEQUENCE [LARGE SCALE GENOMIC DNA]</scope>
    <source>
        <strain evidence="2 3">CECT 8799</strain>
    </source>
</reference>
<feature type="compositionally biased region" description="Basic and acidic residues" evidence="1">
    <location>
        <begin position="27"/>
        <end position="46"/>
    </location>
</feature>
<dbReference type="EMBL" id="JACHWZ010000008">
    <property type="protein sequence ID" value="MBB3061159.1"/>
    <property type="molecule type" value="Genomic_DNA"/>
</dbReference>
<feature type="region of interest" description="Disordered" evidence="1">
    <location>
        <begin position="23"/>
        <end position="57"/>
    </location>
</feature>
<sequence length="57" mass="6416">MTENSHTVGWDMKATVTDGFRMPGVRRARDPDFSRVEVRESGKVPRGDNLAINPETK</sequence>
<name>A0A7W4WBE9_9GAMM</name>
<evidence type="ECO:0000313" key="3">
    <source>
        <dbReference type="Proteomes" id="UP000535937"/>
    </source>
</evidence>
<evidence type="ECO:0000313" key="2">
    <source>
        <dbReference type="EMBL" id="MBB3061159.1"/>
    </source>
</evidence>
<dbReference type="Proteomes" id="UP000535937">
    <property type="component" value="Unassembled WGS sequence"/>
</dbReference>
<accession>A0A7W4WBE9</accession>
<protein>
    <submittedName>
        <fullName evidence="2">Uncharacterized protein</fullName>
    </submittedName>
</protein>
<comment type="caution">
    <text evidence="2">The sequence shown here is derived from an EMBL/GenBank/DDBJ whole genome shotgun (WGS) entry which is preliminary data.</text>
</comment>